<evidence type="ECO:0000313" key="3">
    <source>
        <dbReference type="Proteomes" id="UP000238479"/>
    </source>
</evidence>
<evidence type="ECO:0000313" key="2">
    <source>
        <dbReference type="EMBL" id="PRQ21868.1"/>
    </source>
</evidence>
<keyword evidence="1" id="KW-0812">Transmembrane</keyword>
<dbReference type="Gramene" id="PRQ21868">
    <property type="protein sequence ID" value="PRQ21868"/>
    <property type="gene ID" value="RchiOBHm_Chr6g0244001"/>
</dbReference>
<proteinExistence type="predicted"/>
<keyword evidence="3" id="KW-1185">Reference proteome</keyword>
<dbReference type="Proteomes" id="UP000238479">
    <property type="component" value="Chromosome 6"/>
</dbReference>
<dbReference type="Pfam" id="PF03140">
    <property type="entry name" value="DUF247"/>
    <property type="match status" value="1"/>
</dbReference>
<dbReference type="OMA" id="CHIGSAY"/>
<feature type="transmembrane region" description="Helical" evidence="1">
    <location>
        <begin position="418"/>
        <end position="444"/>
    </location>
</feature>
<comment type="caution">
    <text evidence="2">The sequence shown here is derived from an EMBL/GenBank/DDBJ whole genome shotgun (WGS) entry which is preliminary data.</text>
</comment>
<keyword evidence="1" id="KW-1133">Transmembrane helix</keyword>
<evidence type="ECO:0000256" key="1">
    <source>
        <dbReference type="SAM" id="Phobius"/>
    </source>
</evidence>
<protein>
    <recommendedName>
        <fullName evidence="4">DUF247 domain protein</fullName>
    </recommendedName>
</protein>
<dbReference type="STRING" id="74649.A0A2P6PIX0"/>
<dbReference type="PANTHER" id="PTHR31170:SF17">
    <property type="match status" value="1"/>
</dbReference>
<organism evidence="2 3">
    <name type="scientific">Rosa chinensis</name>
    <name type="common">China rose</name>
    <dbReference type="NCBI Taxonomy" id="74649"/>
    <lineage>
        <taxon>Eukaryota</taxon>
        <taxon>Viridiplantae</taxon>
        <taxon>Streptophyta</taxon>
        <taxon>Embryophyta</taxon>
        <taxon>Tracheophyta</taxon>
        <taxon>Spermatophyta</taxon>
        <taxon>Magnoliopsida</taxon>
        <taxon>eudicotyledons</taxon>
        <taxon>Gunneridae</taxon>
        <taxon>Pentapetalae</taxon>
        <taxon>rosids</taxon>
        <taxon>fabids</taxon>
        <taxon>Rosales</taxon>
        <taxon>Rosaceae</taxon>
        <taxon>Rosoideae</taxon>
        <taxon>Rosoideae incertae sedis</taxon>
        <taxon>Rosa</taxon>
    </lineage>
</organism>
<gene>
    <name evidence="2" type="ORF">RchiOBHm_Chr6g0244001</name>
</gene>
<dbReference type="EMBL" id="PDCK01000044">
    <property type="protein sequence ID" value="PRQ21868.1"/>
    <property type="molecule type" value="Genomic_DNA"/>
</dbReference>
<dbReference type="InterPro" id="IPR004158">
    <property type="entry name" value="DUF247_pln"/>
</dbReference>
<accession>A0A2P6PIX0</accession>
<reference evidence="2 3" key="1">
    <citation type="journal article" date="2018" name="Nat. Genet.">
        <title>The Rosa genome provides new insights in the design of modern roses.</title>
        <authorList>
            <person name="Bendahmane M."/>
        </authorList>
    </citation>
    <scope>NUCLEOTIDE SEQUENCE [LARGE SCALE GENOMIC DNA]</scope>
    <source>
        <strain evidence="3">cv. Old Blush</strain>
    </source>
</reference>
<dbReference type="AlphaFoldDB" id="A0A2P6PIX0"/>
<dbReference type="PANTHER" id="PTHR31170">
    <property type="entry name" value="BNAC04G53230D PROTEIN"/>
    <property type="match status" value="1"/>
</dbReference>
<evidence type="ECO:0008006" key="4">
    <source>
        <dbReference type="Google" id="ProtNLM"/>
    </source>
</evidence>
<name>A0A2P6PIX0_ROSCH</name>
<sequence>MRKMEGNIVAAPTDIESSYDPLETLIKKVDSLSPPSPLRCIYRVPYRLRRVHEEAYTPRVISIGPFHHGNETLKAMEDHKKWYLKCFMGRTSSKLNDCARKIEDQEKKLRSWYGETIVRKSDEFVTIIFVDAIFVIEFLWRYWDDKLRDANDCIFGKPRMVEDILTDLLMLENQLPFFILKDLFDSIANRIKVPSVERLSIRFLHQEFSVGVTTFGGMSLEELLTKIDSSNEEVQHLVDLLRKLWIAPLSNEQRKSATKKKKSATAPSIEKLHLAGVKFKVKSDTNLFDIRFDKGILMIPRLNIEDPTEIILRNLVAFEQCSTTSDDYYISDYVSMMDELVDTPKDAELLVKYDIVKNDLGGGDHQLSSLINSLSTGILYDSGNFYYGDLCENLNKFHRTKWHHSLAILRRDYFNTPWAIISFVAAVVVIIFTAVQAVCSIISLK</sequence>
<keyword evidence="1" id="KW-0472">Membrane</keyword>